<feature type="region of interest" description="Disordered" evidence="8">
    <location>
        <begin position="195"/>
        <end position="238"/>
    </location>
</feature>
<dbReference type="RefSeq" id="XP_795739.3">
    <property type="nucleotide sequence ID" value="XM_790646.5"/>
</dbReference>
<evidence type="ECO:0000256" key="5">
    <source>
        <dbReference type="ARBA" id="ARBA00022723"/>
    </source>
</evidence>
<evidence type="ECO:0000259" key="9">
    <source>
        <dbReference type="PROSITE" id="PS50222"/>
    </source>
</evidence>
<feature type="compositionally biased region" description="Polar residues" evidence="8">
    <location>
        <begin position="207"/>
        <end position="219"/>
    </location>
</feature>
<keyword evidence="3" id="KW-0963">Cytoplasm</keyword>
<feature type="region of interest" description="Disordered" evidence="8">
    <location>
        <begin position="377"/>
        <end position="422"/>
    </location>
</feature>
<feature type="compositionally biased region" description="Polar residues" evidence="8">
    <location>
        <begin position="1"/>
        <end position="14"/>
    </location>
</feature>
<feature type="region of interest" description="Disordered" evidence="8">
    <location>
        <begin position="97"/>
        <end position="126"/>
    </location>
</feature>
<keyword evidence="6" id="KW-0472">Membrane</keyword>
<dbReference type="Proteomes" id="UP000007110">
    <property type="component" value="Unassembled WGS sequence"/>
</dbReference>
<evidence type="ECO:0000313" key="10">
    <source>
        <dbReference type="EnsemblMetazoa" id="XP_795739"/>
    </source>
</evidence>
<feature type="compositionally biased region" description="Basic and acidic residues" evidence="8">
    <location>
        <begin position="195"/>
        <end position="206"/>
    </location>
</feature>
<dbReference type="GO" id="GO:0030178">
    <property type="term" value="P:negative regulation of Wnt signaling pathway"/>
    <property type="evidence" value="ECO:0000318"/>
    <property type="project" value="GO_Central"/>
</dbReference>
<proteinExistence type="inferred from homology"/>
<dbReference type="PROSITE" id="PS50222">
    <property type="entry name" value="EF_HAND_2"/>
    <property type="match status" value="1"/>
</dbReference>
<feature type="compositionally biased region" description="Low complexity" evidence="8">
    <location>
        <begin position="220"/>
        <end position="231"/>
    </location>
</feature>
<feature type="compositionally biased region" description="Polar residues" evidence="8">
    <location>
        <begin position="336"/>
        <end position="345"/>
    </location>
</feature>
<reference evidence="11" key="1">
    <citation type="submission" date="2015-02" db="EMBL/GenBank/DDBJ databases">
        <title>Genome sequencing for Strongylocentrotus purpuratus.</title>
        <authorList>
            <person name="Murali S."/>
            <person name="Liu Y."/>
            <person name="Vee V."/>
            <person name="English A."/>
            <person name="Wang M."/>
            <person name="Skinner E."/>
            <person name="Han Y."/>
            <person name="Muzny D.M."/>
            <person name="Worley K.C."/>
            <person name="Gibbs R.A."/>
        </authorList>
    </citation>
    <scope>NUCLEOTIDE SEQUENCE</scope>
</reference>
<evidence type="ECO:0000256" key="4">
    <source>
        <dbReference type="ARBA" id="ARBA00022687"/>
    </source>
</evidence>
<keyword evidence="11" id="KW-1185">Reference proteome</keyword>
<evidence type="ECO:0000256" key="8">
    <source>
        <dbReference type="SAM" id="MobiDB-lite"/>
    </source>
</evidence>
<dbReference type="GO" id="GO:0005737">
    <property type="term" value="C:cytoplasm"/>
    <property type="evidence" value="ECO:0000318"/>
    <property type="project" value="GO_Central"/>
</dbReference>
<protein>
    <recommendedName>
        <fullName evidence="7">Protein naked cuticle homolog</fullName>
    </recommendedName>
</protein>
<evidence type="ECO:0000256" key="2">
    <source>
        <dbReference type="ARBA" id="ARBA00022475"/>
    </source>
</evidence>
<dbReference type="GO" id="GO:0005886">
    <property type="term" value="C:plasma membrane"/>
    <property type="evidence" value="ECO:0007669"/>
    <property type="project" value="UniProtKB-SubCell"/>
</dbReference>
<dbReference type="PANTHER" id="PTHR22611">
    <property type="entry name" value="PROTEIN NAKED CUTICLE"/>
    <property type="match status" value="1"/>
</dbReference>
<sequence length="579" mass="65531">MGKSQSRPGSNWSWSYKRRENPEGDSYILRGCINARYRDSEEHLWTADGAPDQIPGCKNHHHGQHYGCDGRQSERPMALHRDLCSLKVDLPPEVTGSRCSLKVQTRQEDSPSKKLPPSSPTSPTIGAVDCDVSLDAEKETQEWAFTLYDFDGHRRITREDLSSILKSISEALACSVILPPSGSRKLKLRLSMLSDHERDTRKKTADKASQPSTPSHDNLSQQQSVGTQSTSLPSASPLDASQLFNKQENKENLFNRVRDRGDVPTHRHSFNVNHQCWRKEEKRSRRSKHRSHSMAPTDVTAPLYVDQQASPERHHRKARKSSAGVENGANKMATAVSKQTNNAGTNCVPVERPQENAERRSYYQELAGIDHQCTNHEQDAGAQQHNDPETELPLGASASSPNQVSHRHLKSSPHHRRAKTCDPQVHGFKKQTLQMNQELFAKYEYAQRHHKDYHMQLLEASRTRLEGMQPAGPMQAVAAGAEATFCHHSPKQHSFPAEPVQVVTTQVVAPATQAPPVSRGKHRRRSRRHHTLQPLTVMKHEVMEKTEGVGCSPVTQKHQHHHHHEHHHHHHYHHYHDID</sequence>
<feature type="compositionally biased region" description="Basic residues" evidence="8">
    <location>
        <begin position="557"/>
        <end position="579"/>
    </location>
</feature>
<dbReference type="GeneID" id="591067"/>
<dbReference type="GO" id="GO:0016055">
    <property type="term" value="P:Wnt signaling pathway"/>
    <property type="evidence" value="ECO:0007669"/>
    <property type="project" value="UniProtKB-UniRule"/>
</dbReference>
<dbReference type="PANTHER" id="PTHR22611:SF9">
    <property type="entry name" value="PROTEIN NAKED CUTICLE"/>
    <property type="match status" value="1"/>
</dbReference>
<dbReference type="AlphaFoldDB" id="A0A7M7THC0"/>
<dbReference type="GO" id="GO:0090090">
    <property type="term" value="P:negative regulation of canonical Wnt signaling pathway"/>
    <property type="evidence" value="ECO:0007669"/>
    <property type="project" value="UniProtKB-ARBA"/>
</dbReference>
<feature type="compositionally biased region" description="Basic residues" evidence="8">
    <location>
        <begin position="405"/>
        <end position="418"/>
    </location>
</feature>
<feature type="region of interest" description="Disordered" evidence="8">
    <location>
        <begin position="258"/>
        <end position="359"/>
    </location>
</feature>
<dbReference type="InterPro" id="IPR002048">
    <property type="entry name" value="EF_hand_dom"/>
</dbReference>
<organism evidence="10 11">
    <name type="scientific">Strongylocentrotus purpuratus</name>
    <name type="common">Purple sea urchin</name>
    <dbReference type="NCBI Taxonomy" id="7668"/>
    <lineage>
        <taxon>Eukaryota</taxon>
        <taxon>Metazoa</taxon>
        <taxon>Echinodermata</taxon>
        <taxon>Eleutherozoa</taxon>
        <taxon>Echinozoa</taxon>
        <taxon>Echinoidea</taxon>
        <taxon>Euechinoidea</taxon>
        <taxon>Echinacea</taxon>
        <taxon>Camarodonta</taxon>
        <taxon>Echinidea</taxon>
        <taxon>Strongylocentrotidae</taxon>
        <taxon>Strongylocentrotus</taxon>
    </lineage>
</organism>
<keyword evidence="2 7" id="KW-1003">Cell membrane</keyword>
<feature type="compositionally biased region" description="Low complexity" evidence="8">
    <location>
        <begin position="113"/>
        <end position="124"/>
    </location>
</feature>
<dbReference type="InParanoid" id="A0A7M7THC0"/>
<feature type="region of interest" description="Disordered" evidence="8">
    <location>
        <begin position="552"/>
        <end position="579"/>
    </location>
</feature>
<evidence type="ECO:0000256" key="3">
    <source>
        <dbReference type="ARBA" id="ARBA00022490"/>
    </source>
</evidence>
<feature type="domain" description="EF-hand" evidence="9">
    <location>
        <begin position="136"/>
        <end position="171"/>
    </location>
</feature>
<evidence type="ECO:0000256" key="6">
    <source>
        <dbReference type="ARBA" id="ARBA00023136"/>
    </source>
</evidence>
<keyword evidence="5" id="KW-0479">Metal-binding</keyword>
<dbReference type="InterPro" id="IPR040140">
    <property type="entry name" value="Nkd-like"/>
</dbReference>
<name>A0A7M7THC0_STRPU</name>
<dbReference type="KEGG" id="spu:591067"/>
<comment type="function">
    <text evidence="7">Cell autonomous antagonist of the canonical Wnt signaling pathway.</text>
</comment>
<dbReference type="EnsemblMetazoa" id="XM_790646">
    <property type="protein sequence ID" value="XP_795739"/>
    <property type="gene ID" value="LOC591067"/>
</dbReference>
<keyword evidence="4 7" id="KW-0879">Wnt signaling pathway</keyword>
<evidence type="ECO:0000313" key="11">
    <source>
        <dbReference type="Proteomes" id="UP000007110"/>
    </source>
</evidence>
<dbReference type="GO" id="GO:0005509">
    <property type="term" value="F:calcium ion binding"/>
    <property type="evidence" value="ECO:0007669"/>
    <property type="project" value="InterPro"/>
</dbReference>
<evidence type="ECO:0000256" key="7">
    <source>
        <dbReference type="RuleBase" id="RU367060"/>
    </source>
</evidence>
<evidence type="ECO:0000256" key="1">
    <source>
        <dbReference type="ARBA" id="ARBA00007081"/>
    </source>
</evidence>
<comment type="similarity">
    <text evidence="1 7">Belongs to the NKD family.</text>
</comment>
<accession>A0A7M7THC0</accession>
<feature type="region of interest" description="Disordered" evidence="8">
    <location>
        <begin position="1"/>
        <end position="24"/>
    </location>
</feature>
<reference evidence="10" key="2">
    <citation type="submission" date="2021-01" db="UniProtKB">
        <authorList>
            <consortium name="EnsemblMetazoa"/>
        </authorList>
    </citation>
    <scope>IDENTIFICATION</scope>
</reference>
<dbReference type="OMA" id="RQEHHGK"/>
<dbReference type="OrthoDB" id="5953812at2759"/>
<comment type="subcellular location">
    <subcellularLocation>
        <location evidence="7">Cell membrane</location>
    </subcellularLocation>
    <subcellularLocation>
        <location evidence="7">Cytoplasm</location>
    </subcellularLocation>
</comment>